<dbReference type="AlphaFoldDB" id="F7R114"/>
<comment type="caution">
    <text evidence="1">The sequence shown here is derived from an EMBL/GenBank/DDBJ whole genome shotgun (WGS) entry which is preliminary data.</text>
</comment>
<reference evidence="1 2" key="1">
    <citation type="journal article" date="2011" name="J. Bacteriol.">
        <title>Genome Sequence of Lactobacillus ruminis SPM0211, Isolated from a Fecal Sample from a Healthy Korean.</title>
        <authorList>
            <person name="Lee S."/>
            <person name="Cho Y.J."/>
            <person name="Lee A.H."/>
            <person name="Chun J."/>
            <person name="Ha N.J."/>
            <person name="Ko G."/>
        </authorList>
    </citation>
    <scope>NUCLEOTIDE SEQUENCE [LARGE SCALE GENOMIC DNA]</scope>
    <source>
        <strain evidence="1 2">SPM0211</strain>
    </source>
</reference>
<dbReference type="EMBL" id="AFOJ01000006">
    <property type="protein sequence ID" value="EGM51064.1"/>
    <property type="molecule type" value="Genomic_DNA"/>
</dbReference>
<sequence length="65" mass="7265">MPQTKNPDDLQLIASHPGFCVYPVMMETAKGVEGCILRADFKKSHFARNRGLHFTGKSQKSPFCP</sequence>
<protein>
    <submittedName>
        <fullName evidence="1">Uncharacterized protein</fullName>
    </submittedName>
</protein>
<proteinExistence type="predicted"/>
<accession>F7R114</accession>
<gene>
    <name evidence="1" type="ORF">LRU_01376</name>
</gene>
<dbReference type="Proteomes" id="UP000002971">
    <property type="component" value="Unassembled WGS sequence"/>
</dbReference>
<evidence type="ECO:0000313" key="1">
    <source>
        <dbReference type="EMBL" id="EGM51064.1"/>
    </source>
</evidence>
<evidence type="ECO:0000313" key="2">
    <source>
        <dbReference type="Proteomes" id="UP000002971"/>
    </source>
</evidence>
<name>F7R114_9LACO</name>
<organism evidence="1 2">
    <name type="scientific">Ligilactobacillus ruminis SPM0211</name>
    <dbReference type="NCBI Taxonomy" id="1040964"/>
    <lineage>
        <taxon>Bacteria</taxon>
        <taxon>Bacillati</taxon>
        <taxon>Bacillota</taxon>
        <taxon>Bacilli</taxon>
        <taxon>Lactobacillales</taxon>
        <taxon>Lactobacillaceae</taxon>
        <taxon>Ligilactobacillus</taxon>
    </lineage>
</organism>